<organism evidence="1">
    <name type="scientific">viral metagenome</name>
    <dbReference type="NCBI Taxonomy" id="1070528"/>
    <lineage>
        <taxon>unclassified sequences</taxon>
        <taxon>metagenomes</taxon>
        <taxon>organismal metagenomes</taxon>
    </lineage>
</organism>
<dbReference type="EMBL" id="MN740276">
    <property type="protein sequence ID" value="QHT97387.1"/>
    <property type="molecule type" value="Genomic_DNA"/>
</dbReference>
<name>A0A6C0J0A7_9ZZZZ</name>
<sequence>MLHNGIIKNLDNIDQKLIKRLNFSTIEELQKSNFCFNDIIYSRSDFIFKSDLEKIINSSKKNNIKKPFNKPINISIEDKNSNKLRQDNQLIDNQLVENKYQYNNNNLFTSKIIKEMGSIKNINYYDNHQNYKISSGKYKLFIAFCCLIYNDFVFIDDKKKQKFMDNLKYKMAIDLNKKDLHSKLNYKSKRINKSKLESEILDNSLQKNFYRYLGDYFDINFIVLENNKYIDYKNDYNELRHTIIVFINQEDIVIHINTDSSNLLKNPKLDNFYIKDSLKNMKLDKLQLFASSKGINIKKQGKKGLINKKKIELIADIENI</sequence>
<proteinExistence type="predicted"/>
<dbReference type="AlphaFoldDB" id="A0A6C0J0A7"/>
<protein>
    <submittedName>
        <fullName evidence="1">Uncharacterized protein</fullName>
    </submittedName>
</protein>
<evidence type="ECO:0000313" key="1">
    <source>
        <dbReference type="EMBL" id="QHT97387.1"/>
    </source>
</evidence>
<reference evidence="1" key="1">
    <citation type="journal article" date="2020" name="Nature">
        <title>Giant virus diversity and host interactions through global metagenomics.</title>
        <authorList>
            <person name="Schulz F."/>
            <person name="Roux S."/>
            <person name="Paez-Espino D."/>
            <person name="Jungbluth S."/>
            <person name="Walsh D.A."/>
            <person name="Denef V.J."/>
            <person name="McMahon K.D."/>
            <person name="Konstantinidis K.T."/>
            <person name="Eloe-Fadrosh E.A."/>
            <person name="Kyrpides N.C."/>
            <person name="Woyke T."/>
        </authorList>
    </citation>
    <scope>NUCLEOTIDE SEQUENCE</scope>
    <source>
        <strain evidence="1">GVMAG-M-3300025138-11</strain>
    </source>
</reference>
<accession>A0A6C0J0A7</accession>